<proteinExistence type="predicted"/>
<name>A0ABP4V5Q1_9ACTN</name>
<gene>
    <name evidence="1" type="ORF">GCM10009765_78570</name>
</gene>
<dbReference type="RefSeq" id="WP_344315079.1">
    <property type="nucleotide sequence ID" value="NZ_BAAANY010000042.1"/>
</dbReference>
<protein>
    <submittedName>
        <fullName evidence="1">Uncharacterized protein</fullName>
    </submittedName>
</protein>
<evidence type="ECO:0000313" key="2">
    <source>
        <dbReference type="Proteomes" id="UP001500618"/>
    </source>
</evidence>
<reference evidence="2" key="1">
    <citation type="journal article" date="2019" name="Int. J. Syst. Evol. Microbiol.">
        <title>The Global Catalogue of Microorganisms (GCM) 10K type strain sequencing project: providing services to taxonomists for standard genome sequencing and annotation.</title>
        <authorList>
            <consortium name="The Broad Institute Genomics Platform"/>
            <consortium name="The Broad Institute Genome Sequencing Center for Infectious Disease"/>
            <person name="Wu L."/>
            <person name="Ma J."/>
        </authorList>
    </citation>
    <scope>NUCLEOTIDE SEQUENCE [LARGE SCALE GENOMIC DNA]</scope>
    <source>
        <strain evidence="2">JCM 14718</strain>
    </source>
</reference>
<organism evidence="1 2">
    <name type="scientific">Fodinicola feengrottensis</name>
    <dbReference type="NCBI Taxonomy" id="435914"/>
    <lineage>
        <taxon>Bacteria</taxon>
        <taxon>Bacillati</taxon>
        <taxon>Actinomycetota</taxon>
        <taxon>Actinomycetes</taxon>
        <taxon>Mycobacteriales</taxon>
        <taxon>Fodinicola</taxon>
    </lineage>
</organism>
<keyword evidence="2" id="KW-1185">Reference proteome</keyword>
<sequence>MSQQPHGAESSHQHVADQPGEVAGAGEETLTARQLGGKDALALADLAAIFDDLQFVLGCCERLLGELARGEQQDTVVVEALWIAALSTYARCFRSRESGAALSPTDLSATALKGEVAKWHELLGKLRDFAVDGVANTREEFFVGASRTSTGAPAGIVVTSISRPRVDEATVRQTGRLAFELSSVVDGRVKERTQKVFSLARRLSTTDFDKLDPIEIDWSPATSSESS</sequence>
<dbReference type="EMBL" id="BAAANY010000042">
    <property type="protein sequence ID" value="GAA1718420.1"/>
    <property type="molecule type" value="Genomic_DNA"/>
</dbReference>
<evidence type="ECO:0000313" key="1">
    <source>
        <dbReference type="EMBL" id="GAA1718420.1"/>
    </source>
</evidence>
<dbReference type="Proteomes" id="UP001500618">
    <property type="component" value="Unassembled WGS sequence"/>
</dbReference>
<accession>A0ABP4V5Q1</accession>
<comment type="caution">
    <text evidence="1">The sequence shown here is derived from an EMBL/GenBank/DDBJ whole genome shotgun (WGS) entry which is preliminary data.</text>
</comment>